<evidence type="ECO:0000256" key="2">
    <source>
        <dbReference type="ARBA" id="ARBA00022525"/>
    </source>
</evidence>
<dbReference type="EMBL" id="JARSFG010000015">
    <property type="protein sequence ID" value="MEC1178975.1"/>
    <property type="molecule type" value="Genomic_DNA"/>
</dbReference>
<keyword evidence="4" id="KW-1133">Transmembrane helix</keyword>
<gene>
    <name evidence="5" type="ORF">P9B03_10815</name>
</gene>
<keyword evidence="2" id="KW-0964">Secreted</keyword>
<sequence>MDRQNCKKCASKNCNCNRALGCKGNTGPTGATGPTGDTGPTGATGATGPTGDTGPTGATGATGPTGDTGPTGATGPTGDTGPTGATGNTGPTGATGPAFTEGFSAFKTSLVTNTSTVIPSWTVTAPYYTTGGFNPTTGVFTVPVTGRYSFAATLNYSTTAVISLSLGSGINPAFYMRRNSSANVIGGLFPLLNVSIALLTLRAILGNGTVTLAGDLLLNAGDTIDLYYEANGLTIGLNLGGVNAAGMVWSCHRIA</sequence>
<comment type="subcellular location">
    <subcellularLocation>
        <location evidence="1">Secreted</location>
    </subcellularLocation>
</comment>
<dbReference type="SUPFAM" id="SSF49842">
    <property type="entry name" value="TNF-like"/>
    <property type="match status" value="1"/>
</dbReference>
<keyword evidence="4" id="KW-0472">Membrane</keyword>
<protein>
    <recommendedName>
        <fullName evidence="7">Collagen-like protein</fullName>
    </recommendedName>
</protein>
<accession>A0AAW9NWG0</accession>
<dbReference type="InterPro" id="IPR008983">
    <property type="entry name" value="Tumour_necrosis_fac-like_dom"/>
</dbReference>
<name>A0AAW9NWG0_9BACL</name>
<dbReference type="PANTHER" id="PTHR15427">
    <property type="entry name" value="EMILIN ELASTIN MICROFIBRIL INTERFACE-LOCATED PROTEIN ELASTIN MICROFIBRIL INTERFACER"/>
    <property type="match status" value="1"/>
</dbReference>
<evidence type="ECO:0008006" key="7">
    <source>
        <dbReference type="Google" id="ProtNLM"/>
    </source>
</evidence>
<evidence type="ECO:0000256" key="3">
    <source>
        <dbReference type="SAM" id="MobiDB-lite"/>
    </source>
</evidence>
<dbReference type="InterPro" id="IPR050392">
    <property type="entry name" value="Collagen/C1q_domain"/>
</dbReference>
<keyword evidence="6" id="KW-1185">Reference proteome</keyword>
<dbReference type="InterPro" id="IPR008160">
    <property type="entry name" value="Collagen"/>
</dbReference>
<dbReference type="Proteomes" id="UP001344888">
    <property type="component" value="Unassembled WGS sequence"/>
</dbReference>
<dbReference type="Gene3D" id="2.60.120.40">
    <property type="match status" value="1"/>
</dbReference>
<comment type="caution">
    <text evidence="5">The sequence shown here is derived from an EMBL/GenBank/DDBJ whole genome shotgun (WGS) entry which is preliminary data.</text>
</comment>
<keyword evidence="4" id="KW-0812">Transmembrane</keyword>
<evidence type="ECO:0000256" key="4">
    <source>
        <dbReference type="SAM" id="Phobius"/>
    </source>
</evidence>
<feature type="region of interest" description="Disordered" evidence="3">
    <location>
        <begin position="25"/>
        <end position="98"/>
    </location>
</feature>
<dbReference type="AlphaFoldDB" id="A0AAW9NWG0"/>
<feature type="transmembrane region" description="Helical" evidence="4">
    <location>
        <begin position="184"/>
        <end position="205"/>
    </location>
</feature>
<evidence type="ECO:0000313" key="5">
    <source>
        <dbReference type="EMBL" id="MEC1178975.1"/>
    </source>
</evidence>
<dbReference type="PANTHER" id="PTHR15427:SF33">
    <property type="entry name" value="COLLAGEN IV NC1 DOMAIN-CONTAINING PROTEIN"/>
    <property type="match status" value="1"/>
</dbReference>
<proteinExistence type="predicted"/>
<organism evidence="5 6">
    <name type="scientific">Metasolibacillus meyeri</name>
    <dbReference type="NCBI Taxonomy" id="1071052"/>
    <lineage>
        <taxon>Bacteria</taxon>
        <taxon>Bacillati</taxon>
        <taxon>Bacillota</taxon>
        <taxon>Bacilli</taxon>
        <taxon>Bacillales</taxon>
        <taxon>Caryophanaceae</taxon>
        <taxon>Metasolibacillus</taxon>
    </lineage>
</organism>
<dbReference type="Pfam" id="PF01391">
    <property type="entry name" value="Collagen"/>
    <property type="match status" value="1"/>
</dbReference>
<dbReference type="RefSeq" id="WP_326123458.1">
    <property type="nucleotide sequence ID" value="NZ_JARSFG010000015.1"/>
</dbReference>
<evidence type="ECO:0000313" key="6">
    <source>
        <dbReference type="Proteomes" id="UP001344888"/>
    </source>
</evidence>
<evidence type="ECO:0000256" key="1">
    <source>
        <dbReference type="ARBA" id="ARBA00004613"/>
    </source>
</evidence>
<reference evidence="5 6" key="1">
    <citation type="submission" date="2023-03" db="EMBL/GenBank/DDBJ databases">
        <title>Bacillus Genome Sequencing.</title>
        <authorList>
            <person name="Dunlap C."/>
        </authorList>
    </citation>
    <scope>NUCLEOTIDE SEQUENCE [LARGE SCALE GENOMIC DNA]</scope>
    <source>
        <strain evidence="5 6">B-59205</strain>
    </source>
</reference>